<keyword evidence="2" id="KW-1133">Transmembrane helix</keyword>
<keyword evidence="4" id="KW-1185">Reference proteome</keyword>
<feature type="transmembrane region" description="Helical" evidence="2">
    <location>
        <begin position="231"/>
        <end position="264"/>
    </location>
</feature>
<feature type="compositionally biased region" description="Basic and acidic residues" evidence="1">
    <location>
        <begin position="7"/>
        <end position="21"/>
    </location>
</feature>
<feature type="transmembrane region" description="Helical" evidence="2">
    <location>
        <begin position="186"/>
        <end position="211"/>
    </location>
</feature>
<dbReference type="OrthoDB" id="4423941at2"/>
<dbReference type="KEGG" id="chm:B842_07685"/>
<feature type="compositionally biased region" description="Low complexity" evidence="1">
    <location>
        <begin position="30"/>
        <end position="40"/>
    </location>
</feature>
<feature type="transmembrane region" description="Helical" evidence="2">
    <location>
        <begin position="143"/>
        <end position="165"/>
    </location>
</feature>
<dbReference type="AlphaFoldDB" id="A0A0B5D3Q6"/>
<keyword evidence="2" id="KW-0812">Transmembrane</keyword>
<evidence type="ECO:0000313" key="3">
    <source>
        <dbReference type="EMBL" id="AJE33386.1"/>
    </source>
</evidence>
<protein>
    <submittedName>
        <fullName evidence="3">Uncharacterized protein</fullName>
    </submittedName>
</protein>
<organism evidence="3 4">
    <name type="scientific">Corynebacterium humireducens NBRC 106098 = DSM 45392</name>
    <dbReference type="NCBI Taxonomy" id="1223515"/>
    <lineage>
        <taxon>Bacteria</taxon>
        <taxon>Bacillati</taxon>
        <taxon>Actinomycetota</taxon>
        <taxon>Actinomycetes</taxon>
        <taxon>Mycobacteriales</taxon>
        <taxon>Corynebacteriaceae</taxon>
        <taxon>Corynebacterium</taxon>
    </lineage>
</organism>
<evidence type="ECO:0000256" key="1">
    <source>
        <dbReference type="SAM" id="MobiDB-lite"/>
    </source>
</evidence>
<dbReference type="Proteomes" id="UP000031524">
    <property type="component" value="Chromosome"/>
</dbReference>
<evidence type="ECO:0000313" key="4">
    <source>
        <dbReference type="Proteomes" id="UP000031524"/>
    </source>
</evidence>
<sequence length="339" mass="35845">MTNPHDPFGDRSQHPENRGDSGDGGNGEFPSYPSYPSYPSTPHPEDAPGYAGYSGYSGYGAADWGSAGQPAGIQPQGTGRIDAMAAVRWAFSAVFRNWKVWILGMLALLVVSLIVSAVGEFLFPTSGGQVPAEFSPGMETGLNAGGLIFQLLYGVASVVVTVLIYHGALRQVDKQDLSFRDFTGNVNLGPAVGLYILLQFLMVLVLAVILVPVALGGGLFAVDQLTSQDDFLSFLGVVLGLLLVAVVLSLLVTPLTQLMIWYVIDRRASFGGAIKEGFRAGLNNYGRLLVFNLVAGIVMLLGAMVTLGLALLILGPAYLLTLAMMYRQASGGALPVDAR</sequence>
<keyword evidence="2" id="KW-0472">Membrane</keyword>
<gene>
    <name evidence="3" type="ORF">B842_07685</name>
</gene>
<name>A0A0B5D3Q6_9CORY</name>
<feature type="region of interest" description="Disordered" evidence="1">
    <location>
        <begin position="1"/>
        <end position="46"/>
    </location>
</feature>
<dbReference type="EMBL" id="CP005286">
    <property type="protein sequence ID" value="AJE33386.1"/>
    <property type="molecule type" value="Genomic_DNA"/>
</dbReference>
<accession>A0A0B5D3Q6</accession>
<evidence type="ECO:0000256" key="2">
    <source>
        <dbReference type="SAM" id="Phobius"/>
    </source>
</evidence>
<reference evidence="3 4" key="1">
    <citation type="submission" date="2013-04" db="EMBL/GenBank/DDBJ databases">
        <title>Complete genome sequence of Corynebacterium humireducens DSM 45392(T), isolated from a wastewater-fed microbial fuel cell.</title>
        <authorList>
            <person name="Ruckert C."/>
            <person name="Albersmeier A."/>
            <person name="Kalinowski J."/>
        </authorList>
    </citation>
    <scope>NUCLEOTIDE SEQUENCE [LARGE SCALE GENOMIC DNA]</scope>
    <source>
        <strain evidence="4">MFC-5</strain>
    </source>
</reference>
<proteinExistence type="predicted"/>
<dbReference type="RefSeq" id="WP_040086011.1">
    <property type="nucleotide sequence ID" value="NZ_BCSU01000017.1"/>
</dbReference>
<feature type="transmembrane region" description="Helical" evidence="2">
    <location>
        <begin position="285"/>
        <end position="318"/>
    </location>
</feature>
<dbReference type="HOGENOM" id="CLU_051991_0_0_11"/>
<feature type="transmembrane region" description="Helical" evidence="2">
    <location>
        <begin position="100"/>
        <end position="123"/>
    </location>
</feature>